<accession>A0ABZ1GTT1</accession>
<evidence type="ECO:0000313" key="3">
    <source>
        <dbReference type="Proteomes" id="UP001335325"/>
    </source>
</evidence>
<organism evidence="2 3">
    <name type="scientific">Streptomyces hirsutus</name>
    <dbReference type="NCBI Taxonomy" id="35620"/>
    <lineage>
        <taxon>Bacteria</taxon>
        <taxon>Bacillati</taxon>
        <taxon>Actinomycetota</taxon>
        <taxon>Actinomycetes</taxon>
        <taxon>Kitasatosporales</taxon>
        <taxon>Streptomycetaceae</taxon>
        <taxon>Streptomyces</taxon>
    </lineage>
</organism>
<dbReference type="EMBL" id="CP109134">
    <property type="protein sequence ID" value="WSD09577.1"/>
    <property type="molecule type" value="Genomic_DNA"/>
</dbReference>
<evidence type="ECO:0000313" key="2">
    <source>
        <dbReference type="EMBL" id="WSD09577.1"/>
    </source>
</evidence>
<gene>
    <name evidence="2" type="ORF">OIE73_30105</name>
</gene>
<proteinExistence type="predicted"/>
<keyword evidence="3" id="KW-1185">Reference proteome</keyword>
<feature type="region of interest" description="Disordered" evidence="1">
    <location>
        <begin position="1"/>
        <end position="52"/>
    </location>
</feature>
<dbReference type="GeneID" id="91546917"/>
<dbReference type="RefSeq" id="WP_326755333.1">
    <property type="nucleotide sequence ID" value="NZ_CP109134.1"/>
</dbReference>
<feature type="compositionally biased region" description="Low complexity" evidence="1">
    <location>
        <begin position="1"/>
        <end position="10"/>
    </location>
</feature>
<dbReference type="Proteomes" id="UP001335325">
    <property type="component" value="Chromosome"/>
</dbReference>
<sequence>MARPRAVPAARRQHEPCRRKGASPAVVTTGGEAIGTYEPHRPKAGGREAISANEDERLLQVRLA</sequence>
<reference evidence="2 3" key="1">
    <citation type="submission" date="2022-10" db="EMBL/GenBank/DDBJ databases">
        <title>The complete genomes of actinobacterial strains from the NBC collection.</title>
        <authorList>
            <person name="Joergensen T.S."/>
            <person name="Alvarez Arevalo M."/>
            <person name="Sterndorff E.B."/>
            <person name="Faurdal D."/>
            <person name="Vuksanovic O."/>
            <person name="Mourched A.-S."/>
            <person name="Charusanti P."/>
            <person name="Shaw S."/>
            <person name="Blin K."/>
            <person name="Weber T."/>
        </authorList>
    </citation>
    <scope>NUCLEOTIDE SEQUENCE [LARGE SCALE GENOMIC DNA]</scope>
    <source>
        <strain evidence="2 3">NBC 01753</strain>
    </source>
</reference>
<evidence type="ECO:0000256" key="1">
    <source>
        <dbReference type="SAM" id="MobiDB-lite"/>
    </source>
</evidence>
<protein>
    <submittedName>
        <fullName evidence="2">Uncharacterized protein</fullName>
    </submittedName>
</protein>
<name>A0ABZ1GTT1_9ACTN</name>